<keyword evidence="7 8" id="KW-0472">Membrane</keyword>
<evidence type="ECO:0000256" key="2">
    <source>
        <dbReference type="ARBA" id="ARBA00022448"/>
    </source>
</evidence>
<keyword evidence="4" id="KW-0997">Cell inner membrane</keyword>
<accession>A0ABT5X4L8</accession>
<evidence type="ECO:0000256" key="4">
    <source>
        <dbReference type="ARBA" id="ARBA00022519"/>
    </source>
</evidence>
<keyword evidence="3" id="KW-1003">Cell membrane</keyword>
<keyword evidence="5 8" id="KW-0812">Transmembrane</keyword>
<evidence type="ECO:0000256" key="7">
    <source>
        <dbReference type="ARBA" id="ARBA00023136"/>
    </source>
</evidence>
<comment type="caution">
    <text evidence="9">The sequence shown here is derived from an EMBL/GenBank/DDBJ whole genome shotgun (WGS) entry which is preliminary data.</text>
</comment>
<dbReference type="PANTHER" id="PTHR30574">
    <property type="entry name" value="INNER MEMBRANE PROTEIN YEDE"/>
    <property type="match status" value="1"/>
</dbReference>
<evidence type="ECO:0000313" key="10">
    <source>
        <dbReference type="Proteomes" id="UP001220010"/>
    </source>
</evidence>
<evidence type="ECO:0000256" key="8">
    <source>
        <dbReference type="SAM" id="Phobius"/>
    </source>
</evidence>
<comment type="subcellular location">
    <subcellularLocation>
        <location evidence="1">Cell inner membrane</location>
        <topology evidence="1">Multi-pass membrane protein</topology>
    </subcellularLocation>
</comment>
<evidence type="ECO:0000313" key="9">
    <source>
        <dbReference type="EMBL" id="MDF0589610.1"/>
    </source>
</evidence>
<dbReference type="Proteomes" id="UP001220010">
    <property type="component" value="Unassembled WGS sequence"/>
</dbReference>
<dbReference type="Pfam" id="PF04143">
    <property type="entry name" value="Sulf_transp"/>
    <property type="match status" value="1"/>
</dbReference>
<dbReference type="InterPro" id="IPR007272">
    <property type="entry name" value="Sulf_transp_TsuA/YedE"/>
</dbReference>
<keyword evidence="10" id="KW-1185">Reference proteome</keyword>
<name>A0ABT5X4L8_9EURY</name>
<feature type="transmembrane region" description="Helical" evidence="8">
    <location>
        <begin position="144"/>
        <end position="169"/>
    </location>
</feature>
<reference evidence="9 10" key="1">
    <citation type="submission" date="2023-03" db="EMBL/GenBank/DDBJ databases">
        <title>WGS of Methanotrichaceae archaeon Mx.</title>
        <authorList>
            <person name="Sorokin D.Y."/>
            <person name="Merkel A.Y."/>
        </authorList>
    </citation>
    <scope>NUCLEOTIDE SEQUENCE [LARGE SCALE GENOMIC DNA]</scope>
    <source>
        <strain evidence="9 10">Mx</strain>
    </source>
</reference>
<feature type="transmembrane region" description="Helical" evidence="8">
    <location>
        <begin position="12"/>
        <end position="29"/>
    </location>
</feature>
<gene>
    <name evidence="9" type="ORF">P0O15_00235</name>
</gene>
<organism evidence="9 10">
    <name type="scientific">Candidatus Methanocrinis natronophilus</name>
    <dbReference type="NCBI Taxonomy" id="3033396"/>
    <lineage>
        <taxon>Archaea</taxon>
        <taxon>Methanobacteriati</taxon>
        <taxon>Methanobacteriota</taxon>
        <taxon>Stenosarchaea group</taxon>
        <taxon>Methanomicrobia</taxon>
        <taxon>Methanotrichales</taxon>
        <taxon>Methanotrichaceae</taxon>
        <taxon>Methanocrinis</taxon>
    </lineage>
</organism>
<dbReference type="EMBL" id="JARFPK010000001">
    <property type="protein sequence ID" value="MDF0589610.1"/>
    <property type="molecule type" value="Genomic_DNA"/>
</dbReference>
<protein>
    <submittedName>
        <fullName evidence="9">YeeE/YedE thiosulfate transporter family protein</fullName>
    </submittedName>
</protein>
<feature type="transmembrane region" description="Helical" evidence="8">
    <location>
        <begin position="111"/>
        <end position="132"/>
    </location>
</feature>
<proteinExistence type="predicted"/>
<evidence type="ECO:0000256" key="3">
    <source>
        <dbReference type="ARBA" id="ARBA00022475"/>
    </source>
</evidence>
<dbReference type="RefSeq" id="WP_316965372.1">
    <property type="nucleotide sequence ID" value="NZ_JARFPK010000001.1"/>
</dbReference>
<keyword evidence="6 8" id="KW-1133">Transmembrane helix</keyword>
<evidence type="ECO:0000256" key="5">
    <source>
        <dbReference type="ARBA" id="ARBA00022692"/>
    </source>
</evidence>
<keyword evidence="2" id="KW-0813">Transport</keyword>
<feature type="transmembrane region" description="Helical" evidence="8">
    <location>
        <begin position="73"/>
        <end position="91"/>
    </location>
</feature>
<evidence type="ECO:0000256" key="6">
    <source>
        <dbReference type="ARBA" id="ARBA00022989"/>
    </source>
</evidence>
<sequence>MLEYLKMDLWPPYVVGVGIGVLSILAFLLSDRPIGCSAAYARTSGMIEKLFIGTAVSQKAYYRKFKPAVEWEVMLVFGVVIGSFLSATFSGDLRLEIVPPLWLDRFGPDPFQRIASAFFGGALMGLGARWAGGCTSGHGISGTLQLAASSWLAAACFFAGGIAGAILLFGPGV</sequence>
<evidence type="ECO:0000256" key="1">
    <source>
        <dbReference type="ARBA" id="ARBA00004429"/>
    </source>
</evidence>
<dbReference type="PANTHER" id="PTHR30574:SF1">
    <property type="entry name" value="SULPHUR TRANSPORT DOMAIN-CONTAINING PROTEIN"/>
    <property type="match status" value="1"/>
</dbReference>